<dbReference type="InterPro" id="IPR003593">
    <property type="entry name" value="AAA+_ATPase"/>
</dbReference>
<name>A0A1H8G1V7_9ACTN</name>
<evidence type="ECO:0000256" key="2">
    <source>
        <dbReference type="ARBA" id="ARBA00022741"/>
    </source>
</evidence>
<evidence type="ECO:0000256" key="1">
    <source>
        <dbReference type="ARBA" id="ARBA00022448"/>
    </source>
</evidence>
<dbReference type="Pfam" id="PF00005">
    <property type="entry name" value="ABC_tran"/>
    <property type="match status" value="1"/>
</dbReference>
<reference evidence="5 6" key="1">
    <citation type="submission" date="2016-10" db="EMBL/GenBank/DDBJ databases">
        <authorList>
            <person name="de Groot N.N."/>
        </authorList>
    </citation>
    <scope>NUCLEOTIDE SEQUENCE [LARGE SCALE GENOMIC DNA]</scope>
    <source>
        <strain evidence="5 6">CGMCC 4.2026</strain>
    </source>
</reference>
<dbReference type="STRING" id="310780.SAMN05216267_1004187"/>
<feature type="domain" description="ABC transporter" evidence="4">
    <location>
        <begin position="53"/>
        <end position="285"/>
    </location>
</feature>
<proteinExistence type="predicted"/>
<evidence type="ECO:0000256" key="3">
    <source>
        <dbReference type="ARBA" id="ARBA00022840"/>
    </source>
</evidence>
<dbReference type="CDD" id="cd03293">
    <property type="entry name" value="ABC_NrtD_SsuB_transporters"/>
    <property type="match status" value="1"/>
</dbReference>
<dbReference type="InterPro" id="IPR003439">
    <property type="entry name" value="ABC_transporter-like_ATP-bd"/>
</dbReference>
<keyword evidence="3 5" id="KW-0067">ATP-binding</keyword>
<evidence type="ECO:0000313" key="5">
    <source>
        <dbReference type="EMBL" id="SEN37487.1"/>
    </source>
</evidence>
<accession>A0A1H8G1V7</accession>
<dbReference type="GO" id="GO:0016887">
    <property type="term" value="F:ATP hydrolysis activity"/>
    <property type="evidence" value="ECO:0007669"/>
    <property type="project" value="InterPro"/>
</dbReference>
<dbReference type="PANTHER" id="PTHR42788">
    <property type="entry name" value="TAURINE IMPORT ATP-BINDING PROTEIN-RELATED"/>
    <property type="match status" value="1"/>
</dbReference>
<dbReference type="AlphaFoldDB" id="A0A1H8G1V7"/>
<organism evidence="5 6">
    <name type="scientific">Actinacidiphila rubida</name>
    <dbReference type="NCBI Taxonomy" id="310780"/>
    <lineage>
        <taxon>Bacteria</taxon>
        <taxon>Bacillati</taxon>
        <taxon>Actinomycetota</taxon>
        <taxon>Actinomycetes</taxon>
        <taxon>Kitasatosporales</taxon>
        <taxon>Streptomycetaceae</taxon>
        <taxon>Actinacidiphila</taxon>
    </lineage>
</organism>
<sequence>MGRVRFAFVVLRRAKRAEHRSVGRRGRALTRLSAPGVTLLTSPGMTSNTSPAIELRGAGKAFRTPSGALHTAVRDLDLTVERGEFVAVVGPTGCGKSTTLTLVSGLEEPTEGEVLVGGEPVHGIGGDVGFVFQQDAVFPWRTVLSNVMAGPRFRGVPKTEARERARDWLARVGLSAFEDRYPHQLSGGQRKRVALAATFVNDPKILLMDEPFSALDVQTRALMSDQLLDLWAGTGSSVVFVTHDLEESIALADKVVVMTAGPATVKEVFTIDLPRPRKVEEVRLEPRFLEIYREIWSSLGEEVRITRERGAGHAA</sequence>
<dbReference type="PROSITE" id="PS00211">
    <property type="entry name" value="ABC_TRANSPORTER_1"/>
    <property type="match status" value="1"/>
</dbReference>
<keyword evidence="1" id="KW-0813">Transport</keyword>
<gene>
    <name evidence="5" type="ORF">SAMN05216267_1004187</name>
</gene>
<protein>
    <submittedName>
        <fullName evidence="5">NitT/TauT family transport system ATP-binding protein</fullName>
    </submittedName>
</protein>
<dbReference type="SUPFAM" id="SSF52540">
    <property type="entry name" value="P-loop containing nucleoside triphosphate hydrolases"/>
    <property type="match status" value="1"/>
</dbReference>
<evidence type="ECO:0000313" key="6">
    <source>
        <dbReference type="Proteomes" id="UP000181951"/>
    </source>
</evidence>
<dbReference type="Gene3D" id="3.40.50.300">
    <property type="entry name" value="P-loop containing nucleotide triphosphate hydrolases"/>
    <property type="match status" value="1"/>
</dbReference>
<keyword evidence="2" id="KW-0547">Nucleotide-binding</keyword>
<dbReference type="InterPro" id="IPR050166">
    <property type="entry name" value="ABC_transporter_ATP-bind"/>
</dbReference>
<keyword evidence="6" id="KW-1185">Reference proteome</keyword>
<dbReference type="PANTHER" id="PTHR42788:SF13">
    <property type="entry name" value="ALIPHATIC SULFONATES IMPORT ATP-BINDING PROTEIN SSUB"/>
    <property type="match status" value="1"/>
</dbReference>
<evidence type="ECO:0000259" key="4">
    <source>
        <dbReference type="PROSITE" id="PS50893"/>
    </source>
</evidence>
<dbReference type="SMART" id="SM00382">
    <property type="entry name" value="AAA"/>
    <property type="match status" value="1"/>
</dbReference>
<dbReference type="PROSITE" id="PS50893">
    <property type="entry name" value="ABC_TRANSPORTER_2"/>
    <property type="match status" value="1"/>
</dbReference>
<dbReference type="EMBL" id="FODD01000004">
    <property type="protein sequence ID" value="SEN37487.1"/>
    <property type="molecule type" value="Genomic_DNA"/>
</dbReference>
<dbReference type="Proteomes" id="UP000181951">
    <property type="component" value="Unassembled WGS sequence"/>
</dbReference>
<dbReference type="InterPro" id="IPR017871">
    <property type="entry name" value="ABC_transporter-like_CS"/>
</dbReference>
<dbReference type="InterPro" id="IPR027417">
    <property type="entry name" value="P-loop_NTPase"/>
</dbReference>
<dbReference type="GO" id="GO:0005524">
    <property type="term" value="F:ATP binding"/>
    <property type="evidence" value="ECO:0007669"/>
    <property type="project" value="UniProtKB-KW"/>
</dbReference>